<dbReference type="InterPro" id="IPR013414">
    <property type="entry name" value="Cas7/Cst2/DevR_sub_I-B/Tneap"/>
</dbReference>
<evidence type="ECO:0000256" key="2">
    <source>
        <dbReference type="ARBA" id="ARBA00025626"/>
    </source>
</evidence>
<comment type="function">
    <text evidence="2">CRISPR (clustered regularly interspaced short palindromic repeat) is an adaptive immune system that provides protection against mobile genetic elements (viruses, transposable elements and conjugative plasmids). CRISPR clusters contain spacers, sequences complementary to antecedent mobile elements, and target invading nucleic acids. CRISPR clusters are transcribed and processed into CRISPR RNA (crRNA).</text>
</comment>
<organism evidence="3">
    <name type="scientific">Desulfofervidus auxilii</name>
    <dbReference type="NCBI Taxonomy" id="1621989"/>
    <lineage>
        <taxon>Bacteria</taxon>
        <taxon>Pseudomonadati</taxon>
        <taxon>Thermodesulfobacteriota</taxon>
        <taxon>Candidatus Desulfofervidia</taxon>
        <taxon>Candidatus Desulfofervidales</taxon>
        <taxon>Candidatus Desulfofervidaceae</taxon>
        <taxon>Candidatus Desulfofervidus</taxon>
    </lineage>
</organism>
<dbReference type="InterPro" id="IPR010154">
    <property type="entry name" value="CRISPR-assoc_Cas7/Cst2/DevR"/>
</dbReference>
<dbReference type="Proteomes" id="UP000886289">
    <property type="component" value="Unassembled WGS sequence"/>
</dbReference>
<comment type="caution">
    <text evidence="3">The sequence shown here is derived from an EMBL/GenBank/DDBJ whole genome shotgun (WGS) entry which is preliminary data.</text>
</comment>
<dbReference type="AlphaFoldDB" id="A0A7C0Y1W5"/>
<dbReference type="NCBIfam" id="TIGR02585">
    <property type="entry name" value="cas_Cst2_DevR"/>
    <property type="match status" value="1"/>
</dbReference>
<protein>
    <submittedName>
        <fullName evidence="3">Type I-B CRISPR-associated protein Cas7/Cst2/DevR</fullName>
    </submittedName>
</protein>
<sequence length="325" mass="37092">MKLTGVFVIETGVVNRGDGIGNIATVKKITTPEGLKVFFSPVSYKRALWSALQRNKGWSVPIVTREGGVVQRTGTIIDSEEFDFAGTMVAKPKYERYGTFLVDNGISINNYFGDMEFMTNMAIAKLYGEDEANIINKENFYGIYIMPFGIELDRVGIQEITTIDTKIKENDRLEGKIKKIYKALKLDEKINEEMVGKWAERVENIEYNLGTKATKIVLKQEERKRRLKELLEGMGELAKRIEGSERNLSPYFSAFSLDYIAPKYLLPMKDFLKKKVSEGGHIDFEKLSQELENFAQADEKTIKTADYMTYNQVIDELIKGIFKES</sequence>
<accession>A0A7C0Y1W5</accession>
<reference evidence="3" key="1">
    <citation type="journal article" date="2020" name="mSystems">
        <title>Genome- and Community-Level Interaction Insights into Carbon Utilization and Element Cycling Functions of Hydrothermarchaeota in Hydrothermal Sediment.</title>
        <authorList>
            <person name="Zhou Z."/>
            <person name="Liu Y."/>
            <person name="Xu W."/>
            <person name="Pan J."/>
            <person name="Luo Z.H."/>
            <person name="Li M."/>
        </authorList>
    </citation>
    <scope>NUCLEOTIDE SEQUENCE [LARGE SCALE GENOMIC DNA]</scope>
    <source>
        <strain evidence="3">HyVt-233</strain>
    </source>
</reference>
<proteinExistence type="predicted"/>
<evidence type="ECO:0000256" key="1">
    <source>
        <dbReference type="ARBA" id="ARBA00023118"/>
    </source>
</evidence>
<dbReference type="Pfam" id="PF01905">
    <property type="entry name" value="DevR"/>
    <property type="match status" value="1"/>
</dbReference>
<keyword evidence="1" id="KW-0051">Antiviral defense</keyword>
<evidence type="ECO:0000313" key="3">
    <source>
        <dbReference type="EMBL" id="HDD43727.1"/>
    </source>
</evidence>
<dbReference type="EMBL" id="DRBS01000097">
    <property type="protein sequence ID" value="HDD43727.1"/>
    <property type="molecule type" value="Genomic_DNA"/>
</dbReference>
<dbReference type="GO" id="GO:0051607">
    <property type="term" value="P:defense response to virus"/>
    <property type="evidence" value="ECO:0007669"/>
    <property type="project" value="UniProtKB-KW"/>
</dbReference>
<name>A0A7C0Y1W5_DESA2</name>
<gene>
    <name evidence="3" type="primary">cas7i</name>
    <name evidence="3" type="ORF">ENG63_02555</name>
</gene>